<feature type="compositionally biased region" description="Acidic residues" evidence="2">
    <location>
        <begin position="399"/>
        <end position="409"/>
    </location>
</feature>
<evidence type="ECO:0000259" key="4">
    <source>
        <dbReference type="PROSITE" id="PS50222"/>
    </source>
</evidence>
<feature type="region of interest" description="Disordered" evidence="2">
    <location>
        <begin position="369"/>
        <end position="418"/>
    </location>
</feature>
<dbReference type="PROSITE" id="PS51184">
    <property type="entry name" value="JMJC"/>
    <property type="match status" value="1"/>
</dbReference>
<dbReference type="SMART" id="SM00558">
    <property type="entry name" value="JmjC"/>
    <property type="match status" value="1"/>
</dbReference>
<comment type="caution">
    <text evidence="6">The sequence shown here is derived from an EMBL/GenBank/DDBJ whole genome shotgun (WGS) entry which is preliminary data.</text>
</comment>
<dbReference type="SUPFAM" id="SSF47473">
    <property type="entry name" value="EF-hand"/>
    <property type="match status" value="1"/>
</dbReference>
<gene>
    <name evidence="6" type="ORF">OS493_035585</name>
</gene>
<dbReference type="FunFam" id="2.60.120.650:FF:000025">
    <property type="entry name" value="Lysine-specific demethylase 8"/>
    <property type="match status" value="1"/>
</dbReference>
<organism evidence="6 7">
    <name type="scientific">Desmophyllum pertusum</name>
    <dbReference type="NCBI Taxonomy" id="174260"/>
    <lineage>
        <taxon>Eukaryota</taxon>
        <taxon>Metazoa</taxon>
        <taxon>Cnidaria</taxon>
        <taxon>Anthozoa</taxon>
        <taxon>Hexacorallia</taxon>
        <taxon>Scleractinia</taxon>
        <taxon>Caryophylliina</taxon>
        <taxon>Caryophylliidae</taxon>
        <taxon>Desmophyllum</taxon>
    </lineage>
</organism>
<dbReference type="InterPro" id="IPR003347">
    <property type="entry name" value="JmjC_dom"/>
</dbReference>
<dbReference type="EMBL" id="MU825450">
    <property type="protein sequence ID" value="KAJ7388801.1"/>
    <property type="molecule type" value="Genomic_DNA"/>
</dbReference>
<keyword evidence="7" id="KW-1185">Reference proteome</keyword>
<dbReference type="Proteomes" id="UP001163046">
    <property type="component" value="Unassembled WGS sequence"/>
</dbReference>
<sequence>MRALLILHFIWVVSPLESKHPPGHLKPLGSHQPPLGSIDTTDLVPSSQDFFEQNVLPGTPVLLKGAAKKMPAYSKWTDEYLSETFGQEAIDVEEGKKENRSLATFRFNLQDFISRYKNEDIYMVESLPVKMREEYALLKSLSCGGYTNVLQDAVVWFSSGGTKSVLHYDAVDNINCLFDGTKELLLINKSHLEQAHIDKVNGAFSSVDVDKVDMYKFPGLQSIPYYKAFMEPGDCFFIPAKWVHQVRSYGARNLAVNIWWAHFITFNQSDCEHSPYKDKDLIPLNLFDFHPQEAVRQATLQSVGELPVNLEQWVKLIQAETDAHEDEVPLIPKEILEQNFHEIDMNKDGYVSPKEIYDIKYDDLQRLLGYTEEEEEGEEEDEDGDKSDSTKEEHVQTEETIEEIPDTDDTLDREHTEL</sequence>
<dbReference type="PROSITE" id="PS00018">
    <property type="entry name" value="EF_HAND_1"/>
    <property type="match status" value="1"/>
</dbReference>
<dbReference type="SUPFAM" id="SSF51197">
    <property type="entry name" value="Clavaminate synthase-like"/>
    <property type="match status" value="1"/>
</dbReference>
<evidence type="ECO:0000259" key="5">
    <source>
        <dbReference type="PROSITE" id="PS51184"/>
    </source>
</evidence>
<dbReference type="GO" id="GO:0005509">
    <property type="term" value="F:calcium ion binding"/>
    <property type="evidence" value="ECO:0007669"/>
    <property type="project" value="InterPro"/>
</dbReference>
<dbReference type="OrthoDB" id="415358at2759"/>
<evidence type="ECO:0000256" key="2">
    <source>
        <dbReference type="SAM" id="MobiDB-lite"/>
    </source>
</evidence>
<dbReference type="Pfam" id="PF13621">
    <property type="entry name" value="Cupin_8"/>
    <property type="match status" value="1"/>
</dbReference>
<feature type="compositionally biased region" description="Basic and acidic residues" evidence="2">
    <location>
        <begin position="386"/>
        <end position="397"/>
    </location>
</feature>
<evidence type="ECO:0008006" key="8">
    <source>
        <dbReference type="Google" id="ProtNLM"/>
    </source>
</evidence>
<dbReference type="PROSITE" id="PS50222">
    <property type="entry name" value="EF_HAND_2"/>
    <property type="match status" value="1"/>
</dbReference>
<dbReference type="PANTHER" id="PTHR12461:SF18">
    <property type="entry name" value="JMJC DOMAIN-CONTAINING PROTEIN"/>
    <property type="match status" value="1"/>
</dbReference>
<feature type="domain" description="JmjC" evidence="5">
    <location>
        <begin position="116"/>
        <end position="275"/>
    </location>
</feature>
<evidence type="ECO:0000313" key="7">
    <source>
        <dbReference type="Proteomes" id="UP001163046"/>
    </source>
</evidence>
<dbReference type="InterPro" id="IPR041667">
    <property type="entry name" value="Cupin_8"/>
</dbReference>
<feature type="signal peptide" evidence="3">
    <location>
        <begin position="1"/>
        <end position="18"/>
    </location>
</feature>
<name>A0A9W9ZVT3_9CNID</name>
<proteinExistence type="predicted"/>
<dbReference type="InterPro" id="IPR011992">
    <property type="entry name" value="EF-hand-dom_pair"/>
</dbReference>
<evidence type="ECO:0000256" key="3">
    <source>
        <dbReference type="SAM" id="SignalP"/>
    </source>
</evidence>
<evidence type="ECO:0000256" key="1">
    <source>
        <dbReference type="ARBA" id="ARBA00022837"/>
    </source>
</evidence>
<dbReference type="InterPro" id="IPR018247">
    <property type="entry name" value="EF_Hand_1_Ca_BS"/>
</dbReference>
<feature type="domain" description="EF-hand" evidence="4">
    <location>
        <begin position="331"/>
        <end position="366"/>
    </location>
</feature>
<protein>
    <recommendedName>
        <fullName evidence="8">Lysine-specific demethylase 8</fullName>
    </recommendedName>
</protein>
<evidence type="ECO:0000313" key="6">
    <source>
        <dbReference type="EMBL" id="KAJ7388801.1"/>
    </source>
</evidence>
<feature type="chain" id="PRO_5040783527" description="Lysine-specific demethylase 8" evidence="3">
    <location>
        <begin position="19"/>
        <end position="418"/>
    </location>
</feature>
<keyword evidence="3" id="KW-0732">Signal</keyword>
<dbReference type="AlphaFoldDB" id="A0A9W9ZVT3"/>
<dbReference type="InterPro" id="IPR002048">
    <property type="entry name" value="EF_hand_dom"/>
</dbReference>
<dbReference type="PANTHER" id="PTHR12461">
    <property type="entry name" value="HYPOXIA-INDUCIBLE FACTOR 1 ALPHA INHIBITOR-RELATED"/>
    <property type="match status" value="1"/>
</dbReference>
<reference evidence="6" key="1">
    <citation type="submission" date="2023-01" db="EMBL/GenBank/DDBJ databases">
        <title>Genome assembly of the deep-sea coral Lophelia pertusa.</title>
        <authorList>
            <person name="Herrera S."/>
            <person name="Cordes E."/>
        </authorList>
    </citation>
    <scope>NUCLEOTIDE SEQUENCE</scope>
    <source>
        <strain evidence="6">USNM1676648</strain>
        <tissue evidence="6">Polyp</tissue>
    </source>
</reference>
<keyword evidence="1" id="KW-0106">Calcium</keyword>
<feature type="compositionally biased region" description="Acidic residues" evidence="2">
    <location>
        <begin position="371"/>
        <end position="385"/>
    </location>
</feature>
<dbReference type="Gene3D" id="2.60.120.650">
    <property type="entry name" value="Cupin"/>
    <property type="match status" value="1"/>
</dbReference>
<accession>A0A9W9ZVT3</accession>